<keyword evidence="3" id="KW-0274">FAD</keyword>
<evidence type="ECO:0000256" key="1">
    <source>
        <dbReference type="ARBA" id="ARBA00001974"/>
    </source>
</evidence>
<gene>
    <name evidence="5" type="ORF">HJG63_000214</name>
</gene>
<evidence type="ECO:0000256" key="3">
    <source>
        <dbReference type="ARBA" id="ARBA00022827"/>
    </source>
</evidence>
<sequence>MRALTVQRVKFTMGLPLLKRAEKTRNFVSRSLAVGEVLSTVDMATAVKCGIIYWLFGGAVRNLGSPSHVTKWLQPLQPPGQKYTGMFAMTERGHGSNVRGIQTEATFDLSAQEFVIHTPCEDAMKMYTGNAMHGNYAAVFAQLIVDGRYQGPHCFIVPVRDESGNLYPGVTAIDMMYKEGLHGADDGI</sequence>
<dbReference type="InterPro" id="IPR012258">
    <property type="entry name" value="Acyl-CoA_oxidase"/>
</dbReference>
<dbReference type="PANTHER" id="PTHR10909:SF352">
    <property type="entry name" value="ACYL-COENZYME A OXIDASE-LIKE PROTEIN"/>
    <property type="match status" value="1"/>
</dbReference>
<dbReference type="GO" id="GO:0005504">
    <property type="term" value="F:fatty acid binding"/>
    <property type="evidence" value="ECO:0007669"/>
    <property type="project" value="TreeGrafter"/>
</dbReference>
<protein>
    <submittedName>
        <fullName evidence="5">Acyl-CoA oxidase like</fullName>
    </submittedName>
</protein>
<dbReference type="GO" id="GO:0033540">
    <property type="term" value="P:fatty acid beta-oxidation using acyl-CoA oxidase"/>
    <property type="evidence" value="ECO:0007669"/>
    <property type="project" value="TreeGrafter"/>
</dbReference>
<accession>A0A7J8FDT0</accession>
<keyword evidence="6" id="KW-1185">Reference proteome</keyword>
<dbReference type="GO" id="GO:0071949">
    <property type="term" value="F:FAD binding"/>
    <property type="evidence" value="ECO:0007669"/>
    <property type="project" value="InterPro"/>
</dbReference>
<dbReference type="InterPro" id="IPR009100">
    <property type="entry name" value="AcylCoA_DH/oxidase_NM_dom_sf"/>
</dbReference>
<dbReference type="Pfam" id="PF02770">
    <property type="entry name" value="Acyl-CoA_dh_M"/>
    <property type="match status" value="1"/>
</dbReference>
<evidence type="ECO:0000313" key="5">
    <source>
        <dbReference type="EMBL" id="KAF6445755.1"/>
    </source>
</evidence>
<evidence type="ECO:0000259" key="4">
    <source>
        <dbReference type="Pfam" id="PF02770"/>
    </source>
</evidence>
<dbReference type="Gene3D" id="2.40.110.10">
    <property type="entry name" value="Butyryl-CoA Dehydrogenase, subunit A, domain 2"/>
    <property type="match status" value="1"/>
</dbReference>
<dbReference type="GO" id="GO:0055088">
    <property type="term" value="P:lipid homeostasis"/>
    <property type="evidence" value="ECO:0007669"/>
    <property type="project" value="TreeGrafter"/>
</dbReference>
<name>A0A7J8FDT0_ROUAE</name>
<dbReference type="InterPro" id="IPR046373">
    <property type="entry name" value="Acyl-CoA_Oxase/DH_mid-dom_sf"/>
</dbReference>
<evidence type="ECO:0000313" key="6">
    <source>
        <dbReference type="Proteomes" id="UP000593571"/>
    </source>
</evidence>
<dbReference type="PANTHER" id="PTHR10909">
    <property type="entry name" value="ELECTRON TRANSPORT OXIDOREDUCTASE"/>
    <property type="match status" value="1"/>
</dbReference>
<dbReference type="EMBL" id="JACASE010000007">
    <property type="protein sequence ID" value="KAF6445755.1"/>
    <property type="molecule type" value="Genomic_DNA"/>
</dbReference>
<reference evidence="5 6" key="1">
    <citation type="journal article" date="2020" name="Nature">
        <title>Six reference-quality genomes reveal evolution of bat adaptations.</title>
        <authorList>
            <person name="Jebb D."/>
            <person name="Huang Z."/>
            <person name="Pippel M."/>
            <person name="Hughes G.M."/>
            <person name="Lavrichenko K."/>
            <person name="Devanna P."/>
            <person name="Winkler S."/>
            <person name="Jermiin L.S."/>
            <person name="Skirmuntt E.C."/>
            <person name="Katzourakis A."/>
            <person name="Burkitt-Gray L."/>
            <person name="Ray D.A."/>
            <person name="Sullivan K.A.M."/>
            <person name="Roscito J.G."/>
            <person name="Kirilenko B.M."/>
            <person name="Davalos L.M."/>
            <person name="Corthals A.P."/>
            <person name="Power M.L."/>
            <person name="Jones G."/>
            <person name="Ransome R.D."/>
            <person name="Dechmann D.K.N."/>
            <person name="Locatelli A.G."/>
            <person name="Puechmaille S.J."/>
            <person name="Fedrigo O."/>
            <person name="Jarvis E.D."/>
            <person name="Hiller M."/>
            <person name="Vernes S.C."/>
            <person name="Myers E.W."/>
            <person name="Teeling E.C."/>
        </authorList>
    </citation>
    <scope>NUCLEOTIDE SEQUENCE [LARGE SCALE GENOMIC DNA]</scope>
    <source>
        <strain evidence="5">MRouAeg1</strain>
        <tissue evidence="5">Muscle</tissue>
    </source>
</reference>
<dbReference type="GO" id="GO:0005777">
    <property type="term" value="C:peroxisome"/>
    <property type="evidence" value="ECO:0007669"/>
    <property type="project" value="InterPro"/>
</dbReference>
<proteinExistence type="predicted"/>
<dbReference type="Proteomes" id="UP000593571">
    <property type="component" value="Unassembled WGS sequence"/>
</dbReference>
<dbReference type="GO" id="GO:0003997">
    <property type="term" value="F:acyl-CoA oxidase activity"/>
    <property type="evidence" value="ECO:0007669"/>
    <property type="project" value="InterPro"/>
</dbReference>
<keyword evidence="2" id="KW-0285">Flavoprotein</keyword>
<comment type="caution">
    <text evidence="5">The sequence shown here is derived from an EMBL/GenBank/DDBJ whole genome shotgun (WGS) entry which is preliminary data.</text>
</comment>
<dbReference type="InterPro" id="IPR006091">
    <property type="entry name" value="Acyl-CoA_Oxase/DH_mid-dom"/>
</dbReference>
<evidence type="ECO:0000256" key="2">
    <source>
        <dbReference type="ARBA" id="ARBA00022630"/>
    </source>
</evidence>
<dbReference type="AlphaFoldDB" id="A0A7J8FDT0"/>
<comment type="cofactor">
    <cofactor evidence="1">
        <name>FAD</name>
        <dbReference type="ChEBI" id="CHEBI:57692"/>
    </cofactor>
</comment>
<dbReference type="SUPFAM" id="SSF56645">
    <property type="entry name" value="Acyl-CoA dehydrogenase NM domain-like"/>
    <property type="match status" value="1"/>
</dbReference>
<feature type="domain" description="Acyl-CoA oxidase/dehydrogenase middle" evidence="4">
    <location>
        <begin position="87"/>
        <end position="184"/>
    </location>
</feature>
<organism evidence="5 6">
    <name type="scientific">Rousettus aegyptiacus</name>
    <name type="common">Egyptian fruit bat</name>
    <name type="synonym">Pteropus aegyptiacus</name>
    <dbReference type="NCBI Taxonomy" id="9407"/>
    <lineage>
        <taxon>Eukaryota</taxon>
        <taxon>Metazoa</taxon>
        <taxon>Chordata</taxon>
        <taxon>Craniata</taxon>
        <taxon>Vertebrata</taxon>
        <taxon>Euteleostomi</taxon>
        <taxon>Mammalia</taxon>
        <taxon>Eutheria</taxon>
        <taxon>Laurasiatheria</taxon>
        <taxon>Chiroptera</taxon>
        <taxon>Yinpterochiroptera</taxon>
        <taxon>Pteropodoidea</taxon>
        <taxon>Pteropodidae</taxon>
        <taxon>Rousettinae</taxon>
        <taxon>Rousettus</taxon>
    </lineage>
</organism>